<evidence type="ECO:0000313" key="2">
    <source>
        <dbReference type="EMBL" id="SFK30022.1"/>
    </source>
</evidence>
<organism evidence="2 3">
    <name type="scientific">Marinilactibacillus piezotolerans</name>
    <dbReference type="NCBI Taxonomy" id="258723"/>
    <lineage>
        <taxon>Bacteria</taxon>
        <taxon>Bacillati</taxon>
        <taxon>Bacillota</taxon>
        <taxon>Bacilli</taxon>
        <taxon>Lactobacillales</taxon>
        <taxon>Carnobacteriaceae</taxon>
        <taxon>Marinilactibacillus</taxon>
    </lineage>
</organism>
<evidence type="ECO:0000313" key="3">
    <source>
        <dbReference type="Proteomes" id="UP000199589"/>
    </source>
</evidence>
<keyword evidence="1" id="KW-0472">Membrane</keyword>
<dbReference type="Proteomes" id="UP000199589">
    <property type="component" value="Unassembled WGS sequence"/>
</dbReference>
<feature type="transmembrane region" description="Helical" evidence="1">
    <location>
        <begin position="204"/>
        <end position="224"/>
    </location>
</feature>
<keyword evidence="1" id="KW-1133">Transmembrane helix</keyword>
<dbReference type="InterPro" id="IPR009214">
    <property type="entry name" value="DUF1129"/>
</dbReference>
<accession>A0A1I3YDX6</accession>
<keyword evidence="3" id="KW-1185">Reference proteome</keyword>
<feature type="transmembrane region" description="Helical" evidence="1">
    <location>
        <begin position="142"/>
        <end position="162"/>
    </location>
</feature>
<reference evidence="3" key="1">
    <citation type="submission" date="2016-10" db="EMBL/GenBank/DDBJ databases">
        <authorList>
            <person name="Varghese N."/>
            <person name="Submissions S."/>
        </authorList>
    </citation>
    <scope>NUCLEOTIDE SEQUENCE [LARGE SCALE GENOMIC DNA]</scope>
    <source>
        <strain evidence="3">DSM 16108</strain>
    </source>
</reference>
<dbReference type="Pfam" id="PF06570">
    <property type="entry name" value="DUF1129"/>
    <property type="match status" value="1"/>
</dbReference>
<gene>
    <name evidence="2" type="ORF">SAMN04488569_102122</name>
</gene>
<protein>
    <submittedName>
        <fullName evidence="2">Uncharacterized membrane-anchored protein</fullName>
    </submittedName>
</protein>
<dbReference type="RefSeq" id="WP_091897476.1">
    <property type="nucleotide sequence ID" value="NZ_FOSJ01000021.1"/>
</dbReference>
<sequence length="235" mass="25887">MFNKNNKEAPEQPDKAAELLAKKEENTKLYEQLTNKNREYMVKLNRSLDDHGVPEERKTIIYNDMLKNIIKQQSQHLTARRIYGTVTDQANYLTENQTAGEQGETVRSETWKIYLDGALTAGGAYTGITGLISLFTDQAATMRLFMAFLAFAIGGLALMVIAKYAPVPGQKGGFLKYILATSGVMIGFVLLMTLGAFPSSINPVLSPTISVIIGVVAIGAKIYLKRRLSIQGTLF</sequence>
<evidence type="ECO:0000256" key="1">
    <source>
        <dbReference type="SAM" id="Phobius"/>
    </source>
</evidence>
<dbReference type="EMBL" id="FOSJ01000021">
    <property type="protein sequence ID" value="SFK30022.1"/>
    <property type="molecule type" value="Genomic_DNA"/>
</dbReference>
<feature type="transmembrane region" description="Helical" evidence="1">
    <location>
        <begin position="174"/>
        <end position="198"/>
    </location>
</feature>
<dbReference type="PIRSF" id="PIRSF033111">
    <property type="entry name" value="UCP033111"/>
    <property type="match status" value="1"/>
</dbReference>
<dbReference type="AlphaFoldDB" id="A0A1I3YDX6"/>
<name>A0A1I3YDX6_9LACT</name>
<keyword evidence="1" id="KW-0812">Transmembrane</keyword>
<feature type="transmembrane region" description="Helical" evidence="1">
    <location>
        <begin position="113"/>
        <end position="136"/>
    </location>
</feature>
<dbReference type="OrthoDB" id="2360056at2"/>
<proteinExistence type="predicted"/>